<accession>A0A840NZ73</accession>
<evidence type="ECO:0000256" key="1">
    <source>
        <dbReference type="ARBA" id="ARBA00006484"/>
    </source>
</evidence>
<dbReference type="InterPro" id="IPR020904">
    <property type="entry name" value="Sc_DH/Rdtase_CS"/>
</dbReference>
<dbReference type="Proteomes" id="UP000578449">
    <property type="component" value="Unassembled WGS sequence"/>
</dbReference>
<dbReference type="InterPro" id="IPR002347">
    <property type="entry name" value="SDR_fam"/>
</dbReference>
<comment type="similarity">
    <text evidence="1">Belongs to the short-chain dehydrogenases/reductases (SDR) family.</text>
</comment>
<dbReference type="InterPro" id="IPR036291">
    <property type="entry name" value="NAD(P)-bd_dom_sf"/>
</dbReference>
<feature type="region of interest" description="Disordered" evidence="3">
    <location>
        <begin position="184"/>
        <end position="205"/>
    </location>
</feature>
<name>A0A840NZ73_9ACTN</name>
<sequence length="252" mass="25827">MTRFTGKTVLISGASAGIGRALALGFAAEGATVIAAARGEDALKETVRLIEAEGGRAEARTVDVADSASVAALISGIVAAHGRLDIAVNNAGVLTLGRVEELPEAEWERMFRINTTGVFHAMKHQIAAMRAGGRGGVIINMSSSVGEHIRVPGMAAYGASKAAVTALSRTAALECIGDGIRINSVSPGPHDTTMSMRPGETEADRAERMRTQLPIGRVGTLDEITGSVLWLASPAAGFAVGLDLVLDGGGSL</sequence>
<dbReference type="FunFam" id="3.40.50.720:FF:000084">
    <property type="entry name" value="Short-chain dehydrogenase reductase"/>
    <property type="match status" value="1"/>
</dbReference>
<evidence type="ECO:0000259" key="4">
    <source>
        <dbReference type="SMART" id="SM00822"/>
    </source>
</evidence>
<dbReference type="CDD" id="cd05233">
    <property type="entry name" value="SDR_c"/>
    <property type="match status" value="1"/>
</dbReference>
<evidence type="ECO:0000256" key="3">
    <source>
        <dbReference type="SAM" id="MobiDB-lite"/>
    </source>
</evidence>
<protein>
    <submittedName>
        <fullName evidence="5">NAD(P)-dependent dehydrogenase (Short-subunit alcohol dehydrogenase family)</fullName>
    </submittedName>
</protein>
<dbReference type="AlphaFoldDB" id="A0A840NZ73"/>
<dbReference type="Gene3D" id="3.40.50.720">
    <property type="entry name" value="NAD(P)-binding Rossmann-like Domain"/>
    <property type="match status" value="1"/>
</dbReference>
<proteinExistence type="inferred from homology"/>
<organism evidence="5 6">
    <name type="scientific">Thermocatellispora tengchongensis</name>
    <dbReference type="NCBI Taxonomy" id="1073253"/>
    <lineage>
        <taxon>Bacteria</taxon>
        <taxon>Bacillati</taxon>
        <taxon>Actinomycetota</taxon>
        <taxon>Actinomycetes</taxon>
        <taxon>Streptosporangiales</taxon>
        <taxon>Streptosporangiaceae</taxon>
        <taxon>Thermocatellispora</taxon>
    </lineage>
</organism>
<dbReference type="GO" id="GO:0016616">
    <property type="term" value="F:oxidoreductase activity, acting on the CH-OH group of donors, NAD or NADP as acceptor"/>
    <property type="evidence" value="ECO:0007669"/>
    <property type="project" value="UniProtKB-ARBA"/>
</dbReference>
<evidence type="ECO:0000313" key="6">
    <source>
        <dbReference type="Proteomes" id="UP000578449"/>
    </source>
</evidence>
<dbReference type="PANTHER" id="PTHR42760">
    <property type="entry name" value="SHORT-CHAIN DEHYDROGENASES/REDUCTASES FAMILY MEMBER"/>
    <property type="match status" value="1"/>
</dbReference>
<gene>
    <name evidence="5" type="ORF">HNP84_000128</name>
</gene>
<reference evidence="5 6" key="1">
    <citation type="submission" date="2020-08" db="EMBL/GenBank/DDBJ databases">
        <title>Genomic Encyclopedia of Type Strains, Phase IV (KMG-IV): sequencing the most valuable type-strain genomes for metagenomic binning, comparative biology and taxonomic classification.</title>
        <authorList>
            <person name="Goeker M."/>
        </authorList>
    </citation>
    <scope>NUCLEOTIDE SEQUENCE [LARGE SCALE GENOMIC DNA]</scope>
    <source>
        <strain evidence="5 6">DSM 45615</strain>
    </source>
</reference>
<dbReference type="PRINTS" id="PR00081">
    <property type="entry name" value="GDHRDH"/>
</dbReference>
<dbReference type="PROSITE" id="PS00061">
    <property type="entry name" value="ADH_SHORT"/>
    <property type="match status" value="1"/>
</dbReference>
<comment type="caution">
    <text evidence="5">The sequence shown here is derived from an EMBL/GenBank/DDBJ whole genome shotgun (WGS) entry which is preliminary data.</text>
</comment>
<dbReference type="EMBL" id="JACHGN010000001">
    <property type="protein sequence ID" value="MBB5130440.1"/>
    <property type="molecule type" value="Genomic_DNA"/>
</dbReference>
<dbReference type="SMART" id="SM00822">
    <property type="entry name" value="PKS_KR"/>
    <property type="match status" value="1"/>
</dbReference>
<dbReference type="Pfam" id="PF13561">
    <property type="entry name" value="adh_short_C2"/>
    <property type="match status" value="1"/>
</dbReference>
<dbReference type="SUPFAM" id="SSF51735">
    <property type="entry name" value="NAD(P)-binding Rossmann-fold domains"/>
    <property type="match status" value="1"/>
</dbReference>
<dbReference type="InterPro" id="IPR057326">
    <property type="entry name" value="KR_dom"/>
</dbReference>
<dbReference type="RefSeq" id="WP_185047334.1">
    <property type="nucleotide sequence ID" value="NZ_BAABIX010000006.1"/>
</dbReference>
<feature type="domain" description="Ketoreductase" evidence="4">
    <location>
        <begin position="7"/>
        <end position="188"/>
    </location>
</feature>
<keyword evidence="2" id="KW-0560">Oxidoreductase</keyword>
<evidence type="ECO:0000313" key="5">
    <source>
        <dbReference type="EMBL" id="MBB5130440.1"/>
    </source>
</evidence>
<evidence type="ECO:0000256" key="2">
    <source>
        <dbReference type="ARBA" id="ARBA00023002"/>
    </source>
</evidence>
<dbReference type="PRINTS" id="PR00080">
    <property type="entry name" value="SDRFAMILY"/>
</dbReference>
<keyword evidence="6" id="KW-1185">Reference proteome</keyword>